<dbReference type="OrthoDB" id="9804353at2"/>
<dbReference type="Gene3D" id="1.10.3720.10">
    <property type="entry name" value="MetI-like"/>
    <property type="match status" value="1"/>
</dbReference>
<evidence type="ECO:0000256" key="7">
    <source>
        <dbReference type="RuleBase" id="RU363032"/>
    </source>
</evidence>
<feature type="transmembrane region" description="Helical" evidence="7">
    <location>
        <begin position="104"/>
        <end position="123"/>
    </location>
</feature>
<feature type="domain" description="ABC transmembrane type-1" evidence="8">
    <location>
        <begin position="66"/>
        <end position="246"/>
    </location>
</feature>
<dbReference type="InterPro" id="IPR035906">
    <property type="entry name" value="MetI-like_sf"/>
</dbReference>
<proteinExistence type="inferred from homology"/>
<feature type="transmembrane region" description="Helical" evidence="7">
    <location>
        <begin position="172"/>
        <end position="196"/>
    </location>
</feature>
<evidence type="ECO:0000313" key="10">
    <source>
        <dbReference type="Proteomes" id="UP000547973"/>
    </source>
</evidence>
<gene>
    <name evidence="9" type="ORF">BKA03_002836</name>
</gene>
<evidence type="ECO:0000256" key="2">
    <source>
        <dbReference type="ARBA" id="ARBA00022448"/>
    </source>
</evidence>
<comment type="similarity">
    <text evidence="7">Belongs to the binding-protein-dependent transport system permease family.</text>
</comment>
<keyword evidence="5 7" id="KW-1133">Transmembrane helix</keyword>
<keyword evidence="6 7" id="KW-0472">Membrane</keyword>
<dbReference type="GO" id="GO:0005886">
    <property type="term" value="C:plasma membrane"/>
    <property type="evidence" value="ECO:0007669"/>
    <property type="project" value="UniProtKB-SubCell"/>
</dbReference>
<sequence length="261" mass="27741">MTSTSPDKTGTATRAVARRIGAAVFWLAMWQAAAVAVHRDFLLASPMQVARTLVTLLPTGDFWATIGWSLGRITLGFTGAVVLGAVLAISSAASPVARALWEPAIAAIRSAPVVSFIILLLLWTDSSHLPVFTSLLMVLPVMYANVLQGIAQRDPQMLEAAQVFRMPFRRRLVAIDIPAALPFLAAATRVGVGLAWKSGVAAEVIGVATGSIGERLYEAKVFLSSADLFAWTIVIVVLSVVCERLLLRALRSVPGAPVRAS</sequence>
<evidence type="ECO:0000256" key="3">
    <source>
        <dbReference type="ARBA" id="ARBA00022475"/>
    </source>
</evidence>
<evidence type="ECO:0000313" key="9">
    <source>
        <dbReference type="EMBL" id="NYI42717.1"/>
    </source>
</evidence>
<keyword evidence="4 7" id="KW-0812">Transmembrane</keyword>
<comment type="caution">
    <text evidence="9">The sequence shown here is derived from an EMBL/GenBank/DDBJ whole genome shotgun (WGS) entry which is preliminary data.</text>
</comment>
<dbReference type="PANTHER" id="PTHR30151:SF0">
    <property type="entry name" value="ABC TRANSPORTER PERMEASE PROTEIN MJ0413-RELATED"/>
    <property type="match status" value="1"/>
</dbReference>
<dbReference type="EMBL" id="JACBZO010000001">
    <property type="protein sequence ID" value="NYI42717.1"/>
    <property type="molecule type" value="Genomic_DNA"/>
</dbReference>
<dbReference type="AlphaFoldDB" id="A0A7Y9ZCA5"/>
<dbReference type="PANTHER" id="PTHR30151">
    <property type="entry name" value="ALKANE SULFONATE ABC TRANSPORTER-RELATED, MEMBRANE SUBUNIT"/>
    <property type="match status" value="1"/>
</dbReference>
<keyword evidence="2 7" id="KW-0813">Transport</keyword>
<evidence type="ECO:0000256" key="1">
    <source>
        <dbReference type="ARBA" id="ARBA00004651"/>
    </source>
</evidence>
<organism evidence="9 10">
    <name type="scientific">Demequina lutea</name>
    <dbReference type="NCBI Taxonomy" id="431489"/>
    <lineage>
        <taxon>Bacteria</taxon>
        <taxon>Bacillati</taxon>
        <taxon>Actinomycetota</taxon>
        <taxon>Actinomycetes</taxon>
        <taxon>Micrococcales</taxon>
        <taxon>Demequinaceae</taxon>
        <taxon>Demequina</taxon>
    </lineage>
</organism>
<evidence type="ECO:0000256" key="6">
    <source>
        <dbReference type="ARBA" id="ARBA00023136"/>
    </source>
</evidence>
<feature type="transmembrane region" description="Helical" evidence="7">
    <location>
        <begin position="129"/>
        <end position="151"/>
    </location>
</feature>
<feature type="transmembrane region" description="Helical" evidence="7">
    <location>
        <begin position="76"/>
        <end position="97"/>
    </location>
</feature>
<dbReference type="SUPFAM" id="SSF161098">
    <property type="entry name" value="MetI-like"/>
    <property type="match status" value="1"/>
</dbReference>
<reference evidence="9 10" key="1">
    <citation type="submission" date="2020-07" db="EMBL/GenBank/DDBJ databases">
        <title>Sequencing the genomes of 1000 actinobacteria strains.</title>
        <authorList>
            <person name="Klenk H.-P."/>
        </authorList>
    </citation>
    <scope>NUCLEOTIDE SEQUENCE [LARGE SCALE GENOMIC DNA]</scope>
    <source>
        <strain evidence="9 10">DSM 19970</strain>
    </source>
</reference>
<dbReference type="Proteomes" id="UP000547973">
    <property type="component" value="Unassembled WGS sequence"/>
</dbReference>
<dbReference type="GO" id="GO:0055085">
    <property type="term" value="P:transmembrane transport"/>
    <property type="evidence" value="ECO:0007669"/>
    <property type="project" value="InterPro"/>
</dbReference>
<comment type="subcellular location">
    <subcellularLocation>
        <location evidence="1 7">Cell membrane</location>
        <topology evidence="1 7">Multi-pass membrane protein</topology>
    </subcellularLocation>
</comment>
<dbReference type="RefSeq" id="WP_062075174.1">
    <property type="nucleotide sequence ID" value="NZ_BBRC01000006.1"/>
</dbReference>
<dbReference type="PROSITE" id="PS50928">
    <property type="entry name" value="ABC_TM1"/>
    <property type="match status" value="1"/>
</dbReference>
<evidence type="ECO:0000256" key="4">
    <source>
        <dbReference type="ARBA" id="ARBA00022692"/>
    </source>
</evidence>
<protein>
    <submittedName>
        <fullName evidence="9">NitT/TauT family transport system permease protein</fullName>
    </submittedName>
</protein>
<keyword evidence="10" id="KW-1185">Reference proteome</keyword>
<feature type="transmembrane region" description="Helical" evidence="7">
    <location>
        <begin position="20"/>
        <end position="37"/>
    </location>
</feature>
<keyword evidence="3" id="KW-1003">Cell membrane</keyword>
<evidence type="ECO:0000259" key="8">
    <source>
        <dbReference type="PROSITE" id="PS50928"/>
    </source>
</evidence>
<dbReference type="Pfam" id="PF00528">
    <property type="entry name" value="BPD_transp_1"/>
    <property type="match status" value="1"/>
</dbReference>
<name>A0A7Y9ZCA5_9MICO</name>
<dbReference type="CDD" id="cd06261">
    <property type="entry name" value="TM_PBP2"/>
    <property type="match status" value="1"/>
</dbReference>
<evidence type="ECO:0000256" key="5">
    <source>
        <dbReference type="ARBA" id="ARBA00022989"/>
    </source>
</evidence>
<dbReference type="InterPro" id="IPR000515">
    <property type="entry name" value="MetI-like"/>
</dbReference>
<accession>A0A7Y9ZCA5</accession>
<feature type="transmembrane region" description="Helical" evidence="7">
    <location>
        <begin position="228"/>
        <end position="247"/>
    </location>
</feature>